<dbReference type="Proteomes" id="UP000265566">
    <property type="component" value="Chromosome 3"/>
</dbReference>
<dbReference type="OrthoDB" id="1430834at2759"/>
<dbReference type="EMBL" id="PSQE01000003">
    <property type="protein sequence ID" value="RHN69086.1"/>
    <property type="molecule type" value="Genomic_DNA"/>
</dbReference>
<gene>
    <name evidence="2" type="ORF">MtrunA17_Chr3g0120941</name>
</gene>
<accession>A0A396ITP7</accession>
<proteinExistence type="predicted"/>
<evidence type="ECO:0008006" key="4">
    <source>
        <dbReference type="Google" id="ProtNLM"/>
    </source>
</evidence>
<dbReference type="PANTHER" id="PTHR31228:SF22">
    <property type="entry name" value="CYSTATIN_MONELLIN SUPERFAMILY PROTEIN"/>
    <property type="match status" value="1"/>
</dbReference>
<dbReference type="AlphaFoldDB" id="A0A396ITP7"/>
<protein>
    <recommendedName>
        <fullName evidence="4">Cystatin domain-containing protein</fullName>
    </recommendedName>
</protein>
<comment type="caution">
    <text evidence="2">The sequence shown here is derived from an EMBL/GenBank/DDBJ whole genome shotgun (WGS) entry which is preliminary data.</text>
</comment>
<name>A0A396ITP7_MEDTR</name>
<organism evidence="2 3">
    <name type="scientific">Medicago truncatula</name>
    <name type="common">Barrel medic</name>
    <name type="synonym">Medicago tribuloides</name>
    <dbReference type="NCBI Taxonomy" id="3880"/>
    <lineage>
        <taxon>Eukaryota</taxon>
        <taxon>Viridiplantae</taxon>
        <taxon>Streptophyta</taxon>
        <taxon>Embryophyta</taxon>
        <taxon>Tracheophyta</taxon>
        <taxon>Spermatophyta</taxon>
        <taxon>Magnoliopsida</taxon>
        <taxon>eudicotyledons</taxon>
        <taxon>Gunneridae</taxon>
        <taxon>Pentapetalae</taxon>
        <taxon>rosids</taxon>
        <taxon>fabids</taxon>
        <taxon>Fabales</taxon>
        <taxon>Fabaceae</taxon>
        <taxon>Papilionoideae</taxon>
        <taxon>50 kb inversion clade</taxon>
        <taxon>NPAAA clade</taxon>
        <taxon>Hologalegina</taxon>
        <taxon>IRL clade</taxon>
        <taxon>Trifolieae</taxon>
        <taxon>Medicago</taxon>
    </lineage>
</organism>
<feature type="compositionally biased region" description="Basic and acidic residues" evidence="1">
    <location>
        <begin position="33"/>
        <end position="46"/>
    </location>
</feature>
<dbReference type="Gramene" id="rna17515">
    <property type="protein sequence ID" value="RHN69086.1"/>
    <property type="gene ID" value="gene17515"/>
</dbReference>
<evidence type="ECO:0000313" key="3">
    <source>
        <dbReference type="Proteomes" id="UP000265566"/>
    </source>
</evidence>
<dbReference type="PANTHER" id="PTHR31228">
    <property type="entry name" value="CYSTATIN/MONELLIN SUPERFAMILY PROTEIN"/>
    <property type="match status" value="1"/>
</dbReference>
<evidence type="ECO:0000256" key="1">
    <source>
        <dbReference type="SAM" id="MobiDB-lite"/>
    </source>
</evidence>
<sequence>MWNWDSSFLPFCRMSKGSNTCLFGVIRPAADSCDERGKSVKSKPELQPEPELPSELKSEPELPPELKSQPKQREKYEWESKRVEDLEMSDFSMFDDDIEPFMFICARFIYKNKAQIQKDKEIEVAMAEYRECSRNLSVFDAIPVPKISGKCGGVGPLPMTDDRRLFLTPACHLALDNYNAENQGPNFVFVDVVKTTYRPGGFYYITFQAQEEIPNSPVIAFQAEVRIWRTDPPIIIKSCAIKTT</sequence>
<evidence type="ECO:0000313" key="2">
    <source>
        <dbReference type="EMBL" id="RHN69086.1"/>
    </source>
</evidence>
<feature type="region of interest" description="Disordered" evidence="1">
    <location>
        <begin position="32"/>
        <end position="74"/>
    </location>
</feature>
<reference evidence="3" key="1">
    <citation type="journal article" date="2018" name="Nat. Plants">
        <title>Whole-genome landscape of Medicago truncatula symbiotic genes.</title>
        <authorList>
            <person name="Pecrix Y."/>
            <person name="Staton S.E."/>
            <person name="Sallet E."/>
            <person name="Lelandais-Briere C."/>
            <person name="Moreau S."/>
            <person name="Carrere S."/>
            <person name="Blein T."/>
            <person name="Jardinaud M.F."/>
            <person name="Latrasse D."/>
            <person name="Zouine M."/>
            <person name="Zahm M."/>
            <person name="Kreplak J."/>
            <person name="Mayjonade B."/>
            <person name="Satge C."/>
            <person name="Perez M."/>
            <person name="Cauet S."/>
            <person name="Marande W."/>
            <person name="Chantry-Darmon C."/>
            <person name="Lopez-Roques C."/>
            <person name="Bouchez O."/>
            <person name="Berard A."/>
            <person name="Debelle F."/>
            <person name="Munos S."/>
            <person name="Bendahmane A."/>
            <person name="Berges H."/>
            <person name="Niebel A."/>
            <person name="Buitink J."/>
            <person name="Frugier F."/>
            <person name="Benhamed M."/>
            <person name="Crespi M."/>
            <person name="Gouzy J."/>
            <person name="Gamas P."/>
        </authorList>
    </citation>
    <scope>NUCLEOTIDE SEQUENCE [LARGE SCALE GENOMIC DNA]</scope>
    <source>
        <strain evidence="3">cv. Jemalong A17</strain>
    </source>
</reference>